<name>A0A8H7CEB1_9AGAR</name>
<accession>A0A8H7CEB1</accession>
<reference evidence="2" key="1">
    <citation type="submission" date="2020-05" db="EMBL/GenBank/DDBJ databases">
        <title>Mycena genomes resolve the evolution of fungal bioluminescence.</title>
        <authorList>
            <person name="Tsai I.J."/>
        </authorList>
    </citation>
    <scope>NUCLEOTIDE SEQUENCE</scope>
    <source>
        <strain evidence="2">CCC161011</strain>
    </source>
</reference>
<comment type="caution">
    <text evidence="2">The sequence shown here is derived from an EMBL/GenBank/DDBJ whole genome shotgun (WGS) entry which is preliminary data.</text>
</comment>
<gene>
    <name evidence="2" type="ORF">MVEN_02391200</name>
</gene>
<protein>
    <submittedName>
        <fullName evidence="2">Uncharacterized protein</fullName>
    </submittedName>
</protein>
<feature type="compositionally biased region" description="Pro residues" evidence="1">
    <location>
        <begin position="85"/>
        <end position="96"/>
    </location>
</feature>
<dbReference type="EMBL" id="JACAZI010000031">
    <property type="protein sequence ID" value="KAF7332862.1"/>
    <property type="molecule type" value="Genomic_DNA"/>
</dbReference>
<sequence>MDDGCFGICCCCVTCFGLVAAAVRYIPFQSVCKCRRWKTDEDDEDEAMKFPEQQAQFTPDGQRIQRDPYTAPMQMQVVRSSQDPDVPPPIGEPNPPGYTTAVRDGIRSDGEQPLQPLGHRPEHPER</sequence>
<evidence type="ECO:0000256" key="1">
    <source>
        <dbReference type="SAM" id="MobiDB-lite"/>
    </source>
</evidence>
<organism evidence="2 3">
    <name type="scientific">Mycena venus</name>
    <dbReference type="NCBI Taxonomy" id="2733690"/>
    <lineage>
        <taxon>Eukaryota</taxon>
        <taxon>Fungi</taxon>
        <taxon>Dikarya</taxon>
        <taxon>Basidiomycota</taxon>
        <taxon>Agaricomycotina</taxon>
        <taxon>Agaricomycetes</taxon>
        <taxon>Agaricomycetidae</taxon>
        <taxon>Agaricales</taxon>
        <taxon>Marasmiineae</taxon>
        <taxon>Mycenaceae</taxon>
        <taxon>Mycena</taxon>
    </lineage>
</organism>
<feature type="region of interest" description="Disordered" evidence="1">
    <location>
        <begin position="77"/>
        <end position="126"/>
    </location>
</feature>
<dbReference type="AlphaFoldDB" id="A0A8H7CEB1"/>
<evidence type="ECO:0000313" key="3">
    <source>
        <dbReference type="Proteomes" id="UP000620124"/>
    </source>
</evidence>
<keyword evidence="3" id="KW-1185">Reference proteome</keyword>
<proteinExistence type="predicted"/>
<dbReference type="OrthoDB" id="3064351at2759"/>
<evidence type="ECO:0000313" key="2">
    <source>
        <dbReference type="EMBL" id="KAF7332862.1"/>
    </source>
</evidence>
<dbReference type="Proteomes" id="UP000620124">
    <property type="component" value="Unassembled WGS sequence"/>
</dbReference>